<dbReference type="STRING" id="1122240.GCA_000620105_03220"/>
<feature type="transmembrane region" description="Helical" evidence="6">
    <location>
        <begin position="12"/>
        <end position="29"/>
    </location>
</feature>
<name>A0A2S0PA72_9NEIS</name>
<evidence type="ECO:0000256" key="5">
    <source>
        <dbReference type="ARBA" id="ARBA00023136"/>
    </source>
</evidence>
<feature type="transmembrane region" description="Helical" evidence="6">
    <location>
        <begin position="313"/>
        <end position="342"/>
    </location>
</feature>
<evidence type="ECO:0000256" key="3">
    <source>
        <dbReference type="ARBA" id="ARBA00022692"/>
    </source>
</evidence>
<comment type="subcellular location">
    <subcellularLocation>
        <location evidence="1">Membrane</location>
        <topology evidence="1">Multi-pass membrane protein</topology>
    </subcellularLocation>
</comment>
<dbReference type="EMBL" id="CP028519">
    <property type="protein sequence ID" value="AVY94271.1"/>
    <property type="molecule type" value="Genomic_DNA"/>
</dbReference>
<evidence type="ECO:0000256" key="2">
    <source>
        <dbReference type="ARBA" id="ARBA00009773"/>
    </source>
</evidence>
<feature type="transmembrane region" description="Helical" evidence="6">
    <location>
        <begin position="282"/>
        <end position="301"/>
    </location>
</feature>
<reference evidence="7 8" key="1">
    <citation type="submission" date="2018-04" db="EMBL/GenBank/DDBJ databases">
        <title>Denitrifier Microvirgula.</title>
        <authorList>
            <person name="Anderson E."/>
            <person name="Jang J."/>
            <person name="Ishii S."/>
        </authorList>
    </citation>
    <scope>NUCLEOTIDE SEQUENCE [LARGE SCALE GENOMIC DNA]</scope>
    <source>
        <strain evidence="7 8">BE2.4</strain>
    </source>
</reference>
<feature type="transmembrane region" description="Helical" evidence="6">
    <location>
        <begin position="68"/>
        <end position="89"/>
    </location>
</feature>
<dbReference type="KEGG" id="maer:DAI18_09630"/>
<accession>A0A2S0PA72</accession>
<feature type="transmembrane region" description="Helical" evidence="6">
    <location>
        <begin position="35"/>
        <end position="56"/>
    </location>
</feature>
<keyword evidence="3 6" id="KW-0812">Transmembrane</keyword>
<dbReference type="GO" id="GO:0055085">
    <property type="term" value="P:transmembrane transport"/>
    <property type="evidence" value="ECO:0007669"/>
    <property type="project" value="TreeGrafter"/>
</dbReference>
<evidence type="ECO:0000256" key="6">
    <source>
        <dbReference type="SAM" id="Phobius"/>
    </source>
</evidence>
<dbReference type="InterPro" id="IPR002549">
    <property type="entry name" value="AI-2E-like"/>
</dbReference>
<feature type="transmembrane region" description="Helical" evidence="6">
    <location>
        <begin position="156"/>
        <end position="176"/>
    </location>
</feature>
<proteinExistence type="inferred from homology"/>
<dbReference type="AlphaFoldDB" id="A0A2S0PA72"/>
<dbReference type="PANTHER" id="PTHR21716">
    <property type="entry name" value="TRANSMEMBRANE PROTEIN"/>
    <property type="match status" value="1"/>
</dbReference>
<evidence type="ECO:0000256" key="4">
    <source>
        <dbReference type="ARBA" id="ARBA00022989"/>
    </source>
</evidence>
<feature type="transmembrane region" description="Helical" evidence="6">
    <location>
        <begin position="240"/>
        <end position="270"/>
    </location>
</feature>
<dbReference type="GO" id="GO:0016020">
    <property type="term" value="C:membrane"/>
    <property type="evidence" value="ECO:0007669"/>
    <property type="project" value="UniProtKB-SubCell"/>
</dbReference>
<keyword evidence="4 6" id="KW-1133">Transmembrane helix</keyword>
<evidence type="ECO:0000313" key="8">
    <source>
        <dbReference type="Proteomes" id="UP000244173"/>
    </source>
</evidence>
<keyword evidence="5 6" id="KW-0472">Membrane</keyword>
<comment type="similarity">
    <text evidence="2">Belongs to the autoinducer-2 exporter (AI-2E) (TC 2.A.86) family.</text>
</comment>
<evidence type="ECO:0000256" key="1">
    <source>
        <dbReference type="ARBA" id="ARBA00004141"/>
    </source>
</evidence>
<dbReference type="RefSeq" id="WP_107889302.1">
    <property type="nucleotide sequence ID" value="NZ_CP028519.1"/>
</dbReference>
<keyword evidence="8" id="KW-1185">Reference proteome</keyword>
<dbReference type="PANTHER" id="PTHR21716:SF64">
    <property type="entry name" value="AI-2 TRANSPORT PROTEIN TQSA"/>
    <property type="match status" value="1"/>
</dbReference>
<dbReference type="Pfam" id="PF01594">
    <property type="entry name" value="AI-2E_transport"/>
    <property type="match status" value="1"/>
</dbReference>
<organism evidence="7 8">
    <name type="scientific">Microvirgula aerodenitrificans</name>
    <dbReference type="NCBI Taxonomy" id="57480"/>
    <lineage>
        <taxon>Bacteria</taxon>
        <taxon>Pseudomonadati</taxon>
        <taxon>Pseudomonadota</taxon>
        <taxon>Betaproteobacteria</taxon>
        <taxon>Neisseriales</taxon>
        <taxon>Aquaspirillaceae</taxon>
        <taxon>Microvirgula</taxon>
    </lineage>
</organism>
<evidence type="ECO:0000313" key="7">
    <source>
        <dbReference type="EMBL" id="AVY94271.1"/>
    </source>
</evidence>
<dbReference type="Proteomes" id="UP000244173">
    <property type="component" value="Chromosome"/>
</dbReference>
<sequence length="367" mass="40359">MSRIRRKSSRPPVRVWPYLLAALVLWLLWSLTEVLVPFLAAAALAYMAVPTVDALARRGLNRTLATTLVLVAVALLLSLLLLLIVPMFIQQVQGLSERMPTLVDWLEHTVSPWLAAKLDIAVHFNGTSLRDAIVRNVGGLRQALERTLPALTSQGLALIVFLSNLFLTPILAFYLLRDWHDIVARLGQLLPPRWRPGVGEVLGKVDHMVGEFLRGQLTVMVIMAALYGLGWWLVGLDSGFAIGVVAGLLVCIPYVGAFIGVLLATLAAILQFGSFEGLAMVWGVYAVAQTLESFIITPQLVGDRIGLHPALVIFALMAFGTLFGFVGVLLALPVSAVLRVLWQEGMVRYYASRWYQRRITRIPAGHD</sequence>
<protein>
    <submittedName>
        <fullName evidence="7">AI-2E family transporter</fullName>
    </submittedName>
</protein>
<feature type="transmembrane region" description="Helical" evidence="6">
    <location>
        <begin position="217"/>
        <end position="234"/>
    </location>
</feature>
<gene>
    <name evidence="7" type="ORF">DAI18_09630</name>
</gene>
<dbReference type="OrthoDB" id="5792512at2"/>